<name>A0A0B6YJZ8_9EUPU</name>
<proteinExistence type="predicted"/>
<dbReference type="EMBL" id="HACG01009604">
    <property type="protein sequence ID" value="CEK56469.1"/>
    <property type="molecule type" value="Transcribed_RNA"/>
</dbReference>
<feature type="non-terminal residue" evidence="2">
    <location>
        <position position="67"/>
    </location>
</feature>
<feature type="compositionally biased region" description="Basic residues" evidence="1">
    <location>
        <begin position="1"/>
        <end position="12"/>
    </location>
</feature>
<protein>
    <submittedName>
        <fullName evidence="2">Uncharacterized protein</fullName>
    </submittedName>
</protein>
<feature type="non-terminal residue" evidence="2">
    <location>
        <position position="1"/>
    </location>
</feature>
<sequence length="67" mass="7555">SMFASRKQKNKRLSLMASDSSSKVSTGPYKNVCRMVLSEDGSHHYQCRDCLYYASIPSSVKKHHALC</sequence>
<feature type="region of interest" description="Disordered" evidence="1">
    <location>
        <begin position="1"/>
        <end position="26"/>
    </location>
</feature>
<dbReference type="AlphaFoldDB" id="A0A0B6YJZ8"/>
<evidence type="ECO:0000256" key="1">
    <source>
        <dbReference type="SAM" id="MobiDB-lite"/>
    </source>
</evidence>
<gene>
    <name evidence="2" type="primary">ORF27720</name>
</gene>
<organism evidence="2">
    <name type="scientific">Arion vulgaris</name>
    <dbReference type="NCBI Taxonomy" id="1028688"/>
    <lineage>
        <taxon>Eukaryota</taxon>
        <taxon>Metazoa</taxon>
        <taxon>Spiralia</taxon>
        <taxon>Lophotrochozoa</taxon>
        <taxon>Mollusca</taxon>
        <taxon>Gastropoda</taxon>
        <taxon>Heterobranchia</taxon>
        <taxon>Euthyneura</taxon>
        <taxon>Panpulmonata</taxon>
        <taxon>Eupulmonata</taxon>
        <taxon>Stylommatophora</taxon>
        <taxon>Helicina</taxon>
        <taxon>Arionoidea</taxon>
        <taxon>Arionidae</taxon>
        <taxon>Arion</taxon>
    </lineage>
</organism>
<accession>A0A0B6YJZ8</accession>
<reference evidence="2" key="1">
    <citation type="submission" date="2014-12" db="EMBL/GenBank/DDBJ databases">
        <title>Insight into the proteome of Arion vulgaris.</title>
        <authorList>
            <person name="Aradska J."/>
            <person name="Bulat T."/>
            <person name="Smidak R."/>
            <person name="Sarate P."/>
            <person name="Gangsoo J."/>
            <person name="Sialana F."/>
            <person name="Bilban M."/>
            <person name="Lubec G."/>
        </authorList>
    </citation>
    <scope>NUCLEOTIDE SEQUENCE</scope>
    <source>
        <tissue evidence="2">Skin</tissue>
    </source>
</reference>
<evidence type="ECO:0000313" key="2">
    <source>
        <dbReference type="EMBL" id="CEK56469.1"/>
    </source>
</evidence>